<evidence type="ECO:0000313" key="2">
    <source>
        <dbReference type="EMBL" id="MBM6774434.1"/>
    </source>
</evidence>
<reference evidence="2 3" key="1">
    <citation type="journal article" date="2021" name="Sci. Rep.">
        <title>The distribution of antibiotic resistance genes in chicken gut microbiota commensals.</title>
        <authorList>
            <person name="Juricova H."/>
            <person name="Matiasovicova J."/>
            <person name="Kubasova T."/>
            <person name="Cejkova D."/>
            <person name="Rychlik I."/>
        </authorList>
    </citation>
    <scope>NUCLEOTIDE SEQUENCE [LARGE SCALE GENOMIC DNA]</scope>
    <source>
        <strain evidence="2 3">An794</strain>
    </source>
</reference>
<sequence>MFTLAKDRTKKGAELRDVMVDSIEQAMAVDERVVALEADLGGASHFTNIAKKYPERFIQCGIAEANMIGVAAGMSSEGYHPFTHTFGPFSTRRVFDQIFLSGAYAHNTLNIFGSDPGFCVGTNGGTHTTWEDMALMRTIPGAVVCDAADETQMRWIVAEFAKLEGIHYIRANRKAVRTVYESGSTFELGKGNLLREGSDVLIVACGQLVSEALDAAEALEAEGVSCSVVDMFCVKPLDEELVLSEAAGKKLVVTFENHGVIGGLGDAVAATLAEAGAGVKLVRHGVKERFGQVGDPAWLQKDFHLTADDLVASVKGGLA</sequence>
<accession>A0ABS2F0C9</accession>
<dbReference type="PANTHER" id="PTHR43825:SF1">
    <property type="entry name" value="TRANSKETOLASE-LIKE PYRIMIDINE-BINDING DOMAIN-CONTAINING PROTEIN"/>
    <property type="match status" value="1"/>
</dbReference>
<dbReference type="InterPro" id="IPR005475">
    <property type="entry name" value="Transketolase-like_Pyr-bd"/>
</dbReference>
<dbReference type="InterPro" id="IPR051157">
    <property type="entry name" value="PDH/Transketolase"/>
</dbReference>
<dbReference type="Pfam" id="PF02780">
    <property type="entry name" value="Transketolase_C"/>
    <property type="match status" value="1"/>
</dbReference>
<organism evidence="2 3">
    <name type="scientific">Olsenella profusa</name>
    <dbReference type="NCBI Taxonomy" id="138595"/>
    <lineage>
        <taxon>Bacteria</taxon>
        <taxon>Bacillati</taxon>
        <taxon>Actinomycetota</taxon>
        <taxon>Coriobacteriia</taxon>
        <taxon>Coriobacteriales</taxon>
        <taxon>Atopobiaceae</taxon>
        <taxon>Olsenella</taxon>
    </lineage>
</organism>
<dbReference type="Proteomes" id="UP000712527">
    <property type="component" value="Unassembled WGS sequence"/>
</dbReference>
<keyword evidence="3" id="KW-1185">Reference proteome</keyword>
<dbReference type="Gene3D" id="3.40.50.920">
    <property type="match status" value="1"/>
</dbReference>
<proteinExistence type="predicted"/>
<evidence type="ECO:0000259" key="1">
    <source>
        <dbReference type="SMART" id="SM00861"/>
    </source>
</evidence>
<dbReference type="SUPFAM" id="SSF52518">
    <property type="entry name" value="Thiamin diphosphate-binding fold (THDP-binding)"/>
    <property type="match status" value="1"/>
</dbReference>
<dbReference type="InterPro" id="IPR009014">
    <property type="entry name" value="Transketo_C/PFOR_II"/>
</dbReference>
<dbReference type="PANTHER" id="PTHR43825">
    <property type="entry name" value="PYRUVATE DEHYDROGENASE E1 COMPONENT"/>
    <property type="match status" value="1"/>
</dbReference>
<dbReference type="SUPFAM" id="SSF52922">
    <property type="entry name" value="TK C-terminal domain-like"/>
    <property type="match status" value="1"/>
</dbReference>
<evidence type="ECO:0000313" key="3">
    <source>
        <dbReference type="Proteomes" id="UP000712527"/>
    </source>
</evidence>
<dbReference type="CDD" id="cd07033">
    <property type="entry name" value="TPP_PYR_DXS_TK_like"/>
    <property type="match status" value="1"/>
</dbReference>
<dbReference type="EMBL" id="JACSNQ010000003">
    <property type="protein sequence ID" value="MBM6774434.1"/>
    <property type="molecule type" value="Genomic_DNA"/>
</dbReference>
<dbReference type="RefSeq" id="WP_342590853.1">
    <property type="nucleotide sequence ID" value="NZ_JACSNQ010000003.1"/>
</dbReference>
<dbReference type="InterPro" id="IPR033248">
    <property type="entry name" value="Transketolase_C"/>
</dbReference>
<protein>
    <submittedName>
        <fullName evidence="2">Alpha-ketoacid dehydrogenase subunit beta</fullName>
    </submittedName>
</protein>
<name>A0ABS2F0C9_9ACTN</name>
<dbReference type="Pfam" id="PF02779">
    <property type="entry name" value="Transket_pyr"/>
    <property type="match status" value="1"/>
</dbReference>
<gene>
    <name evidence="2" type="ORF">H9X80_02565</name>
</gene>
<dbReference type="Gene3D" id="3.40.50.970">
    <property type="match status" value="1"/>
</dbReference>
<feature type="domain" description="Transketolase-like pyrimidine-binding" evidence="1">
    <location>
        <begin position="13"/>
        <end position="178"/>
    </location>
</feature>
<dbReference type="InterPro" id="IPR029061">
    <property type="entry name" value="THDP-binding"/>
</dbReference>
<comment type="caution">
    <text evidence="2">The sequence shown here is derived from an EMBL/GenBank/DDBJ whole genome shotgun (WGS) entry which is preliminary data.</text>
</comment>
<dbReference type="SMART" id="SM00861">
    <property type="entry name" value="Transket_pyr"/>
    <property type="match status" value="1"/>
</dbReference>